<keyword evidence="4 9" id="KW-0805">Transcription regulation</keyword>
<dbReference type="GO" id="GO:0005634">
    <property type="term" value="C:nucleus"/>
    <property type="evidence" value="ECO:0007669"/>
    <property type="project" value="UniProtKB-SubCell"/>
</dbReference>
<keyword evidence="5 8" id="KW-0238">DNA-binding</keyword>
<evidence type="ECO:0000313" key="12">
    <source>
        <dbReference type="EMBL" id="MQM20258.1"/>
    </source>
</evidence>
<dbReference type="GO" id="GO:0008270">
    <property type="term" value="F:zinc ion binding"/>
    <property type="evidence" value="ECO:0007669"/>
    <property type="project" value="UniProtKB-KW"/>
</dbReference>
<comment type="subcellular location">
    <subcellularLocation>
        <location evidence="8 9">Nucleus</location>
    </subcellularLocation>
</comment>
<comment type="function">
    <text evidence="9">Transcription factor that binds specifically to a 5'-AA[AG]G-3' consensus core sequence.</text>
</comment>
<evidence type="ECO:0000256" key="10">
    <source>
        <dbReference type="SAM" id="MobiDB-lite"/>
    </source>
</evidence>
<proteinExistence type="predicted"/>
<keyword evidence="6 9" id="KW-0804">Transcription</keyword>
<evidence type="ECO:0000256" key="9">
    <source>
        <dbReference type="RuleBase" id="RU369094"/>
    </source>
</evidence>
<dbReference type="OrthoDB" id="1927254at2759"/>
<organism evidence="12 13">
    <name type="scientific">Colocasia esculenta</name>
    <name type="common">Wild taro</name>
    <name type="synonym">Arum esculentum</name>
    <dbReference type="NCBI Taxonomy" id="4460"/>
    <lineage>
        <taxon>Eukaryota</taxon>
        <taxon>Viridiplantae</taxon>
        <taxon>Streptophyta</taxon>
        <taxon>Embryophyta</taxon>
        <taxon>Tracheophyta</taxon>
        <taxon>Spermatophyta</taxon>
        <taxon>Magnoliopsida</taxon>
        <taxon>Liliopsida</taxon>
        <taxon>Araceae</taxon>
        <taxon>Aroideae</taxon>
        <taxon>Colocasieae</taxon>
        <taxon>Colocasia</taxon>
    </lineage>
</organism>
<feature type="domain" description="Dof-type" evidence="11">
    <location>
        <begin position="62"/>
        <end position="116"/>
    </location>
</feature>
<reference evidence="12" key="1">
    <citation type="submission" date="2017-07" db="EMBL/GenBank/DDBJ databases">
        <title>Taro Niue Genome Assembly and Annotation.</title>
        <authorList>
            <person name="Atibalentja N."/>
            <person name="Keating K."/>
            <person name="Fields C.J."/>
        </authorList>
    </citation>
    <scope>NUCLEOTIDE SEQUENCE</scope>
    <source>
        <strain evidence="12">Niue_2</strain>
        <tissue evidence="12">Leaf</tissue>
    </source>
</reference>
<evidence type="ECO:0000256" key="5">
    <source>
        <dbReference type="ARBA" id="ARBA00023125"/>
    </source>
</evidence>
<gene>
    <name evidence="12" type="ORF">Taro_053276</name>
</gene>
<keyword evidence="1 9" id="KW-0479">Metal-binding</keyword>
<evidence type="ECO:0000256" key="4">
    <source>
        <dbReference type="ARBA" id="ARBA00023015"/>
    </source>
</evidence>
<keyword evidence="7 8" id="KW-0539">Nucleus</keyword>
<protein>
    <recommendedName>
        <fullName evidence="9">Dof zinc finger protein</fullName>
    </recommendedName>
</protein>
<feature type="region of interest" description="Disordered" evidence="10">
    <location>
        <begin position="110"/>
        <end position="139"/>
    </location>
</feature>
<evidence type="ECO:0000259" key="11">
    <source>
        <dbReference type="PROSITE" id="PS50884"/>
    </source>
</evidence>
<dbReference type="EMBL" id="NMUH01009648">
    <property type="protein sequence ID" value="MQM20258.1"/>
    <property type="molecule type" value="Genomic_DNA"/>
</dbReference>
<dbReference type="InterPro" id="IPR003851">
    <property type="entry name" value="Znf_Dof"/>
</dbReference>
<keyword evidence="13" id="KW-1185">Reference proteome</keyword>
<dbReference type="PROSITE" id="PS50884">
    <property type="entry name" value="ZF_DOF_2"/>
    <property type="match status" value="1"/>
</dbReference>
<feature type="non-terminal residue" evidence="12">
    <location>
        <position position="1"/>
    </location>
</feature>
<dbReference type="PANTHER" id="PTHR31992">
    <property type="entry name" value="DOF ZINC FINGER PROTEIN DOF1.4-RELATED"/>
    <property type="match status" value="1"/>
</dbReference>
<evidence type="ECO:0000256" key="1">
    <source>
        <dbReference type="ARBA" id="ARBA00022723"/>
    </source>
</evidence>
<sequence length="343" mass="37647">LELRSAPLLSLSLAAELPPPLAPPVSQPRALLRRNTRMLPYLPRPSSILVDRRRKPSVELPPNCPRCDSSNTKFCYYNNYSLSQPRYFCKGCRRYWTKGGSLRNVPVGGGCRKNRRPRTGRMSAADVGSNYGGRRELHPDNSLRPDLLLDDPVGSSCLSDGCGGGGIYSAREQRPGGADIDLALLYTKFLNQHSDLESGFPAPGASPLEVDEPLDLEGVADSDHFVAVHLGEHHGATDLRRPELSDMIAETEFSREHLPSTGDSSFYLDPAFSLPQMPSGEEILGSDVFWSNCGTIPSGWSWQQAQSPGMGTVEKEYLPPQPNPFISSWNNFSLASCEAFPKN</sequence>
<evidence type="ECO:0000256" key="7">
    <source>
        <dbReference type="ARBA" id="ARBA00023242"/>
    </source>
</evidence>
<keyword evidence="3 9" id="KW-0862">Zinc</keyword>
<dbReference type="Proteomes" id="UP000652761">
    <property type="component" value="Unassembled WGS sequence"/>
</dbReference>
<evidence type="ECO:0000256" key="2">
    <source>
        <dbReference type="ARBA" id="ARBA00022771"/>
    </source>
</evidence>
<evidence type="ECO:0000256" key="6">
    <source>
        <dbReference type="ARBA" id="ARBA00023163"/>
    </source>
</evidence>
<evidence type="ECO:0000313" key="13">
    <source>
        <dbReference type="Proteomes" id="UP000652761"/>
    </source>
</evidence>
<dbReference type="GO" id="GO:0003700">
    <property type="term" value="F:DNA-binding transcription factor activity"/>
    <property type="evidence" value="ECO:0007669"/>
    <property type="project" value="UniProtKB-UniRule"/>
</dbReference>
<accession>A0A843XKH6</accession>
<evidence type="ECO:0000256" key="8">
    <source>
        <dbReference type="PROSITE-ProRule" id="PRU00071"/>
    </source>
</evidence>
<dbReference type="Pfam" id="PF02701">
    <property type="entry name" value="Zn_ribbon_Dof"/>
    <property type="match status" value="1"/>
</dbReference>
<dbReference type="AlphaFoldDB" id="A0A843XKH6"/>
<keyword evidence="2 8" id="KW-0863">Zinc-finger</keyword>
<dbReference type="InterPro" id="IPR045174">
    <property type="entry name" value="Dof"/>
</dbReference>
<dbReference type="GO" id="GO:0003677">
    <property type="term" value="F:DNA binding"/>
    <property type="evidence" value="ECO:0007669"/>
    <property type="project" value="UniProtKB-UniRule"/>
</dbReference>
<dbReference type="PROSITE" id="PS01361">
    <property type="entry name" value="ZF_DOF_1"/>
    <property type="match status" value="1"/>
</dbReference>
<comment type="caution">
    <text evidence="12">The sequence shown here is derived from an EMBL/GenBank/DDBJ whole genome shotgun (WGS) entry which is preliminary data.</text>
</comment>
<dbReference type="PANTHER" id="PTHR31992:SF316">
    <property type="entry name" value="DOF ZINC FINGER PROTEIN DOF1.2"/>
    <property type="match status" value="1"/>
</dbReference>
<name>A0A843XKH6_COLES</name>
<evidence type="ECO:0000256" key="3">
    <source>
        <dbReference type="ARBA" id="ARBA00022833"/>
    </source>
</evidence>